<evidence type="ECO:0000259" key="1">
    <source>
        <dbReference type="Pfam" id="PF00535"/>
    </source>
</evidence>
<dbReference type="Pfam" id="PF00535">
    <property type="entry name" value="Glycos_transf_2"/>
    <property type="match status" value="1"/>
</dbReference>
<dbReference type="EMBL" id="LOJF01000001">
    <property type="protein sequence ID" value="KUH59429.1"/>
    <property type="molecule type" value="Genomic_DNA"/>
</dbReference>
<dbReference type="Gene3D" id="3.90.550.10">
    <property type="entry name" value="Spore Coat Polysaccharide Biosynthesis Protein SpsA, Chain A"/>
    <property type="match status" value="1"/>
</dbReference>
<protein>
    <recommendedName>
        <fullName evidence="1">Glycosyltransferase 2-like domain-containing protein</fullName>
    </recommendedName>
</protein>
<dbReference type="CDD" id="cd00761">
    <property type="entry name" value="Glyco_tranf_GTA_type"/>
    <property type="match status" value="1"/>
</dbReference>
<comment type="caution">
    <text evidence="2">The sequence shown here is derived from an EMBL/GenBank/DDBJ whole genome shotgun (WGS) entry which is preliminary data.</text>
</comment>
<keyword evidence="3" id="KW-1185">Reference proteome</keyword>
<dbReference type="GO" id="GO:0016758">
    <property type="term" value="F:hexosyltransferase activity"/>
    <property type="evidence" value="ECO:0007669"/>
    <property type="project" value="UniProtKB-ARBA"/>
</dbReference>
<sequence>MSGAVSLDATPAVSVIVPIYNAARFLEKCLSSLVAQTFDDFEAICVDDGSADASANIVRGFVDRDERFSLVSKENSGYGASMNMGLDRARGRYVAILESDDFFDPQALELLVFAAEAADADVAKGNFWLYWSSPSERRVPFSVVDAPLVGRTICPRRDDDMAIFFRKPSIWSGVYRRSFLEENGIRFLETPGASYQDAGFNFKVWAAAERATFIADCVLCYRQDNEASSVKSSAKAFCVCDEYQSMAEFVDEHFSGAEATHLTGILERMKLDSYLWNYDRLDESLRPQFVERISCEMADDVAKGRVDRTLFEPGAAADLDALIADPKRFVRSRKAQTGPAGSVARYLVLGGMPLLTKALQFKARGHSARRTNQEGAAL</sequence>
<evidence type="ECO:0000313" key="2">
    <source>
        <dbReference type="EMBL" id="KUH59429.1"/>
    </source>
</evidence>
<organism evidence="2 3">
    <name type="scientific">Tractidigestivibacter scatoligenes</name>
    <name type="common">Olsenella scatoligenes</name>
    <dbReference type="NCBI Taxonomy" id="1299998"/>
    <lineage>
        <taxon>Bacteria</taxon>
        <taxon>Bacillati</taxon>
        <taxon>Actinomycetota</taxon>
        <taxon>Coriobacteriia</taxon>
        <taxon>Coriobacteriales</taxon>
        <taxon>Atopobiaceae</taxon>
        <taxon>Tractidigestivibacter</taxon>
    </lineage>
</organism>
<gene>
    <name evidence="2" type="ORF">AUL39_03715</name>
</gene>
<feature type="domain" description="Glycosyltransferase 2-like" evidence="1">
    <location>
        <begin position="14"/>
        <end position="133"/>
    </location>
</feature>
<name>A0A124EH36_TRASO</name>
<dbReference type="STRING" id="1299998.AUL39_03715"/>
<dbReference type="PANTHER" id="PTHR22916">
    <property type="entry name" value="GLYCOSYLTRANSFERASE"/>
    <property type="match status" value="1"/>
</dbReference>
<dbReference type="RefSeq" id="WP_059053720.1">
    <property type="nucleotide sequence ID" value="NZ_LOJF01000001.1"/>
</dbReference>
<dbReference type="InterPro" id="IPR001173">
    <property type="entry name" value="Glyco_trans_2-like"/>
</dbReference>
<dbReference type="InterPro" id="IPR029044">
    <property type="entry name" value="Nucleotide-diphossugar_trans"/>
</dbReference>
<dbReference type="OrthoDB" id="1666828at2"/>
<dbReference type="AlphaFoldDB" id="A0A124EH36"/>
<proteinExistence type="predicted"/>
<reference evidence="2 3" key="1">
    <citation type="submission" date="2015-12" db="EMBL/GenBank/DDBJ databases">
        <title>Draft Genome Sequence of Olsenella scatoligenes SK9K4T; a Producer of 3-Methylindole- (skatole) and 4-Methylphenol- (p-cresol) Isolated from Pig Feces.</title>
        <authorList>
            <person name="Li X."/>
            <person name="Borg B."/>
            <person name="Canibe N."/>
        </authorList>
    </citation>
    <scope>NUCLEOTIDE SEQUENCE [LARGE SCALE GENOMIC DNA]</scope>
    <source>
        <strain evidence="2 3">SK9K4</strain>
    </source>
</reference>
<evidence type="ECO:0000313" key="3">
    <source>
        <dbReference type="Proteomes" id="UP000054078"/>
    </source>
</evidence>
<dbReference type="Proteomes" id="UP000054078">
    <property type="component" value="Unassembled WGS sequence"/>
</dbReference>
<dbReference type="SUPFAM" id="SSF53448">
    <property type="entry name" value="Nucleotide-diphospho-sugar transferases"/>
    <property type="match status" value="1"/>
</dbReference>
<dbReference type="PANTHER" id="PTHR22916:SF3">
    <property type="entry name" value="UDP-GLCNAC:BETAGAL BETA-1,3-N-ACETYLGLUCOSAMINYLTRANSFERASE-LIKE PROTEIN 1"/>
    <property type="match status" value="1"/>
</dbReference>
<accession>A0A124EH36</accession>